<reference evidence="2 3" key="1">
    <citation type="submission" date="2019-02" db="EMBL/GenBank/DDBJ databases">
        <title>Deep-cultivation of Planctomycetes and their phenomic and genomic characterization uncovers novel biology.</title>
        <authorList>
            <person name="Wiegand S."/>
            <person name="Jogler M."/>
            <person name="Boedeker C."/>
            <person name="Pinto D."/>
            <person name="Vollmers J."/>
            <person name="Rivas-Marin E."/>
            <person name="Kohn T."/>
            <person name="Peeters S.H."/>
            <person name="Heuer A."/>
            <person name="Rast P."/>
            <person name="Oberbeckmann S."/>
            <person name="Bunk B."/>
            <person name="Jeske O."/>
            <person name="Meyerdierks A."/>
            <person name="Storesund J.E."/>
            <person name="Kallscheuer N."/>
            <person name="Luecker S."/>
            <person name="Lage O.M."/>
            <person name="Pohl T."/>
            <person name="Merkel B.J."/>
            <person name="Hornburger P."/>
            <person name="Mueller R.-W."/>
            <person name="Bruemmer F."/>
            <person name="Labrenz M."/>
            <person name="Spormann A.M."/>
            <person name="Op den Camp H."/>
            <person name="Overmann J."/>
            <person name="Amann R."/>
            <person name="Jetten M.S.M."/>
            <person name="Mascher T."/>
            <person name="Medema M.H."/>
            <person name="Devos D.P."/>
            <person name="Kaster A.-K."/>
            <person name="Ovreas L."/>
            <person name="Rohde M."/>
            <person name="Galperin M.Y."/>
            <person name="Jogler C."/>
        </authorList>
    </citation>
    <scope>NUCLEOTIDE SEQUENCE [LARGE SCALE GENOMIC DNA]</scope>
    <source>
        <strain evidence="2 3">Pan153</strain>
    </source>
</reference>
<keyword evidence="1" id="KW-0472">Membrane</keyword>
<dbReference type="AlphaFoldDB" id="A0A518FLS4"/>
<dbReference type="OrthoDB" id="6228646at2"/>
<dbReference type="RefSeq" id="WP_145455360.1">
    <property type="nucleotide sequence ID" value="NZ_CP036317.1"/>
</dbReference>
<gene>
    <name evidence="2" type="ORF">Pan153_19380</name>
</gene>
<dbReference type="Proteomes" id="UP000320839">
    <property type="component" value="Chromosome"/>
</dbReference>
<keyword evidence="1" id="KW-1133">Transmembrane helix</keyword>
<evidence type="ECO:0000313" key="2">
    <source>
        <dbReference type="EMBL" id="QDV17303.1"/>
    </source>
</evidence>
<protein>
    <submittedName>
        <fullName evidence="2">Uncharacterized protein</fullName>
    </submittedName>
</protein>
<evidence type="ECO:0000256" key="1">
    <source>
        <dbReference type="SAM" id="Phobius"/>
    </source>
</evidence>
<dbReference type="EMBL" id="CP036317">
    <property type="protein sequence ID" value="QDV17303.1"/>
    <property type="molecule type" value="Genomic_DNA"/>
</dbReference>
<proteinExistence type="predicted"/>
<feature type="transmembrane region" description="Helical" evidence="1">
    <location>
        <begin position="143"/>
        <end position="163"/>
    </location>
</feature>
<feature type="transmembrane region" description="Helical" evidence="1">
    <location>
        <begin position="112"/>
        <end position="137"/>
    </location>
</feature>
<evidence type="ECO:0000313" key="3">
    <source>
        <dbReference type="Proteomes" id="UP000320839"/>
    </source>
</evidence>
<accession>A0A518FLS4</accession>
<name>A0A518FLS4_9PLAN</name>
<organism evidence="2 3">
    <name type="scientific">Gimesia panareensis</name>
    <dbReference type="NCBI Taxonomy" id="2527978"/>
    <lineage>
        <taxon>Bacteria</taxon>
        <taxon>Pseudomonadati</taxon>
        <taxon>Planctomycetota</taxon>
        <taxon>Planctomycetia</taxon>
        <taxon>Planctomycetales</taxon>
        <taxon>Planctomycetaceae</taxon>
        <taxon>Gimesia</taxon>
    </lineage>
</organism>
<sequence length="178" mass="20412">MSEKKSFSLLNGYSFSFEDEGRNIEAWFSALSGQEKVFVEGTLVSSKINLGAVSSHDFSIAEDSYSTRMNAVDLIWGPYICTLCKNGKEIRRQKLVFPPAPSLKSTFRKISYWVSCLFYLCLYSLVIFAFVVVKVYWQLPEESYLALFSVLLVLCFAIVAYTFRKWSARIQIIEEEIP</sequence>
<keyword evidence="1" id="KW-0812">Transmembrane</keyword>